<dbReference type="GO" id="GO:0005829">
    <property type="term" value="C:cytosol"/>
    <property type="evidence" value="ECO:0007669"/>
    <property type="project" value="TreeGrafter"/>
</dbReference>
<dbReference type="InterPro" id="IPR001567">
    <property type="entry name" value="Pept_M3A_M3B_dom"/>
</dbReference>
<dbReference type="AlphaFoldDB" id="A0A378B3R5"/>
<comment type="similarity">
    <text evidence="1 7">Belongs to the peptidase M3 family.</text>
</comment>
<dbReference type="PANTHER" id="PTHR43660">
    <property type="entry name" value="DIPEPTIDYL CARBOXYPEPTIDASE"/>
    <property type="match status" value="1"/>
</dbReference>
<evidence type="ECO:0000256" key="4">
    <source>
        <dbReference type="ARBA" id="ARBA00022801"/>
    </source>
</evidence>
<reference evidence="9 10" key="1">
    <citation type="submission" date="2018-06" db="EMBL/GenBank/DDBJ databases">
        <authorList>
            <consortium name="Pathogen Informatics"/>
            <person name="Doyle S."/>
        </authorList>
    </citation>
    <scope>NUCLEOTIDE SEQUENCE [LARGE SCALE GENOMIC DNA]</scope>
    <source>
        <strain evidence="9 10">NCTC5050</strain>
    </source>
</reference>
<name>A0A378B3R5_KLEPO</name>
<dbReference type="Proteomes" id="UP000255382">
    <property type="component" value="Unassembled WGS sequence"/>
</dbReference>
<dbReference type="SUPFAM" id="SSF55486">
    <property type="entry name" value="Metalloproteases ('zincins'), catalytic domain"/>
    <property type="match status" value="1"/>
</dbReference>
<dbReference type="InterPro" id="IPR024077">
    <property type="entry name" value="Neurolysin/TOP_dom2"/>
</dbReference>
<keyword evidence="3 7" id="KW-0479">Metal-binding</keyword>
<dbReference type="InterPro" id="IPR045090">
    <property type="entry name" value="Pept_M3A_M3B"/>
</dbReference>
<evidence type="ECO:0000256" key="2">
    <source>
        <dbReference type="ARBA" id="ARBA00022670"/>
    </source>
</evidence>
<dbReference type="GO" id="GO:0004222">
    <property type="term" value="F:metalloendopeptidase activity"/>
    <property type="evidence" value="ECO:0007669"/>
    <property type="project" value="InterPro"/>
</dbReference>
<evidence type="ECO:0000313" key="9">
    <source>
        <dbReference type="EMBL" id="STV26980.1"/>
    </source>
</evidence>
<evidence type="ECO:0000256" key="7">
    <source>
        <dbReference type="RuleBase" id="RU003435"/>
    </source>
</evidence>
<evidence type="ECO:0000259" key="8">
    <source>
        <dbReference type="Pfam" id="PF01432"/>
    </source>
</evidence>
<evidence type="ECO:0000313" key="10">
    <source>
        <dbReference type="Proteomes" id="UP000255382"/>
    </source>
</evidence>
<dbReference type="Gene3D" id="1.10.1370.10">
    <property type="entry name" value="Neurolysin, domain 3"/>
    <property type="match status" value="1"/>
</dbReference>
<dbReference type="GO" id="GO:0006508">
    <property type="term" value="P:proteolysis"/>
    <property type="evidence" value="ECO:0007669"/>
    <property type="project" value="UniProtKB-KW"/>
</dbReference>
<keyword evidence="9" id="KW-0121">Carboxypeptidase</keyword>
<keyword evidence="5 7" id="KW-0862">Zinc</keyword>
<dbReference type="GO" id="GO:0046872">
    <property type="term" value="F:metal ion binding"/>
    <property type="evidence" value="ECO:0007669"/>
    <property type="project" value="UniProtKB-UniRule"/>
</dbReference>
<accession>A0A378B3R5</accession>
<feature type="domain" description="Peptidase M3A/M3B catalytic" evidence="8">
    <location>
        <begin position="30"/>
        <end position="245"/>
    </location>
</feature>
<dbReference type="Pfam" id="PF01432">
    <property type="entry name" value="Peptidase_M3"/>
    <property type="match status" value="1"/>
</dbReference>
<gene>
    <name evidence="9" type="primary">dcp</name>
    <name evidence="9" type="ORF">NCTC5050_04058</name>
</gene>
<keyword evidence="2 7" id="KW-0645">Protease</keyword>
<keyword evidence="6 7" id="KW-0482">Metalloprotease</keyword>
<protein>
    <submittedName>
        <fullName evidence="9">Dipeptidyl carboxypeptidase Dcp</fullName>
        <ecNumber evidence="9">3.4.15.5</ecNumber>
    </submittedName>
</protein>
<evidence type="ECO:0000256" key="6">
    <source>
        <dbReference type="ARBA" id="ARBA00023049"/>
    </source>
</evidence>
<proteinExistence type="inferred from homology"/>
<evidence type="ECO:0000256" key="1">
    <source>
        <dbReference type="ARBA" id="ARBA00006040"/>
    </source>
</evidence>
<keyword evidence="4 7" id="KW-0378">Hydrolase</keyword>
<dbReference type="EMBL" id="UGLZ01000005">
    <property type="protein sequence ID" value="STV26980.1"/>
    <property type="molecule type" value="Genomic_DNA"/>
</dbReference>
<organism evidence="9 10">
    <name type="scientific">Klebsiella pneumoniae subsp. ozaenae</name>
    <dbReference type="NCBI Taxonomy" id="574"/>
    <lineage>
        <taxon>Bacteria</taxon>
        <taxon>Pseudomonadati</taxon>
        <taxon>Pseudomonadota</taxon>
        <taxon>Gammaproteobacteria</taxon>
        <taxon>Enterobacterales</taxon>
        <taxon>Enterobacteriaceae</taxon>
        <taxon>Klebsiella/Raoultella group</taxon>
        <taxon>Klebsiella</taxon>
        <taxon>Klebsiella pneumoniae complex</taxon>
    </lineage>
</organism>
<dbReference type="EC" id="3.4.15.5" evidence="9"/>
<dbReference type="GO" id="GO:0004180">
    <property type="term" value="F:carboxypeptidase activity"/>
    <property type="evidence" value="ECO:0007669"/>
    <property type="project" value="UniProtKB-KW"/>
</dbReference>
<dbReference type="InterPro" id="IPR024079">
    <property type="entry name" value="MetalloPept_cat_dom_sf"/>
</dbReference>
<evidence type="ECO:0000256" key="5">
    <source>
        <dbReference type="ARBA" id="ARBA00022833"/>
    </source>
</evidence>
<dbReference type="Gene3D" id="3.40.390.10">
    <property type="entry name" value="Collagenase (Catalytic Domain)"/>
    <property type="match status" value="1"/>
</dbReference>
<dbReference type="GO" id="GO:0008241">
    <property type="term" value="F:peptidyl-dipeptidase activity"/>
    <property type="evidence" value="ECO:0007669"/>
    <property type="project" value="UniProtKB-EC"/>
</dbReference>
<keyword evidence="10" id="KW-1185">Reference proteome</keyword>
<sequence>MRVWEIFDHNGEGDGRCFTVTTTLVTQRAAAHGWMCLSNSRLCARSAPVIYNVCNYVRPQAGQSALLSWDELITLFHEFGHTLHGPVRQPALRQSLGDQYAARFCRISFADLRTLASQPQVFAPLRESTNQSGEPMPQALRDNMLRAATFNKGYDMSELLAAALLDMRVAIACRPRHYRRRWTRLSSWCFGKRTWIWRRSPPRYRSSYFSHIFGGGYAAGYYAYLWTQMLADDGYQWFVEPGRFDPVRTVSVSVRRFYHAGTALI</sequence>
<evidence type="ECO:0000256" key="3">
    <source>
        <dbReference type="ARBA" id="ARBA00022723"/>
    </source>
</evidence>
<dbReference type="PANTHER" id="PTHR43660:SF1">
    <property type="entry name" value="DIPEPTIDYL CARBOXYPEPTIDASE"/>
    <property type="match status" value="1"/>
</dbReference>
<comment type="cofactor">
    <cofactor evidence="7">
        <name>Zn(2+)</name>
        <dbReference type="ChEBI" id="CHEBI:29105"/>
    </cofactor>
    <text evidence="7">Binds 1 zinc ion.</text>
</comment>